<dbReference type="PROSITE" id="PS01091">
    <property type="entry name" value="TATD_3"/>
    <property type="match status" value="1"/>
</dbReference>
<dbReference type="GO" id="GO:0005829">
    <property type="term" value="C:cytosol"/>
    <property type="evidence" value="ECO:0007669"/>
    <property type="project" value="TreeGrafter"/>
</dbReference>
<comment type="similarity">
    <text evidence="1">Belongs to the metallo-dependent hydrolases superfamily. TatD-type hydrolase family.</text>
</comment>
<protein>
    <submittedName>
        <fullName evidence="6">Putative deoxyribonuclease YcfH</fullName>
        <ecNumber evidence="6">3.1.21.-</ecNumber>
    </submittedName>
</protein>
<sequence>MSSEPGHSQAEGNPTASGETPLLVDSHCHLDRLKLDQFDGDLNAVLELARSRGVSKFLCVGISLDNVENVVAIAGAHPDVVCSVGVHPLDVDSGLADVNRLIELAGKPGVVALGETGLDYYYSTETREIQQQSFTSHLQAAGRAGLPVIVHTRDARGDTIDLIREHGNPEHAGVLHCFTESWEMARAALDLNYYISLSGIVTFRNAEELRDVARRLPLDRLLVETDSPYLAPVPYRGKPNIPAYVREVAEFIAELRGIPYAQLAEITTENFYRLFPRAA</sequence>
<evidence type="ECO:0000256" key="3">
    <source>
        <dbReference type="ARBA" id="ARBA00022801"/>
    </source>
</evidence>
<name>A0A1C9WA40_9GAMM</name>
<dbReference type="GO" id="GO:0004536">
    <property type="term" value="F:DNA nuclease activity"/>
    <property type="evidence" value="ECO:0007669"/>
    <property type="project" value="InterPro"/>
</dbReference>
<keyword evidence="7" id="KW-1185">Reference proteome</keyword>
<evidence type="ECO:0000256" key="2">
    <source>
        <dbReference type="ARBA" id="ARBA00022723"/>
    </source>
</evidence>
<dbReference type="InterPro" id="IPR015991">
    <property type="entry name" value="TatD/YcfH-like"/>
</dbReference>
<dbReference type="PANTHER" id="PTHR46124:SF2">
    <property type="entry name" value="D-AMINOACYL-TRNA DEACYLASE"/>
    <property type="match status" value="1"/>
</dbReference>
<dbReference type="EC" id="3.1.21.-" evidence="6"/>
<feature type="binding site" evidence="4">
    <location>
        <position position="115"/>
    </location>
    <ligand>
        <name>a divalent metal cation</name>
        <dbReference type="ChEBI" id="CHEBI:60240"/>
        <label>1</label>
    </ligand>
</feature>
<dbReference type="EMBL" id="CP014143">
    <property type="protein sequence ID" value="AOS98021.1"/>
    <property type="molecule type" value="Genomic_DNA"/>
</dbReference>
<dbReference type="NCBIfam" id="TIGR00010">
    <property type="entry name" value="YchF/TatD family DNA exonuclease"/>
    <property type="match status" value="1"/>
</dbReference>
<evidence type="ECO:0000256" key="5">
    <source>
        <dbReference type="SAM" id="MobiDB-lite"/>
    </source>
</evidence>
<feature type="binding site" evidence="4">
    <location>
        <position position="29"/>
    </location>
    <ligand>
        <name>a divalent metal cation</name>
        <dbReference type="ChEBI" id="CHEBI:60240"/>
        <label>1</label>
    </ligand>
</feature>
<dbReference type="OrthoDB" id="9810005at2"/>
<reference evidence="7" key="1">
    <citation type="submission" date="2016-01" db="EMBL/GenBank/DDBJ databases">
        <title>Complete genome sequence of Microbulbifer sp. CCB-MM1, a halophile isolated from Matang Mangrove Forest, Perak.</title>
        <authorList>
            <person name="Moh T.H."/>
            <person name="Dinesh B."/>
            <person name="Lau N.-S."/>
            <person name="Go F."/>
            <person name="Alexander Chong S.-C."/>
        </authorList>
    </citation>
    <scope>NUCLEOTIDE SEQUENCE [LARGE SCALE GENOMIC DNA]</scope>
    <source>
        <strain evidence="7">CCB-MM1</strain>
    </source>
</reference>
<evidence type="ECO:0000313" key="6">
    <source>
        <dbReference type="EMBL" id="AOS98021.1"/>
    </source>
</evidence>
<dbReference type="CDD" id="cd01310">
    <property type="entry name" value="TatD_DNAse"/>
    <property type="match status" value="1"/>
</dbReference>
<proteinExistence type="inferred from homology"/>
<feature type="region of interest" description="Disordered" evidence="5">
    <location>
        <begin position="1"/>
        <end position="21"/>
    </location>
</feature>
<dbReference type="FunFam" id="3.20.20.140:FF:000005">
    <property type="entry name" value="TatD family hydrolase"/>
    <property type="match status" value="1"/>
</dbReference>
<feature type="binding site" evidence="4">
    <location>
        <position position="151"/>
    </location>
    <ligand>
        <name>a divalent metal cation</name>
        <dbReference type="ChEBI" id="CHEBI:60240"/>
        <label>2</label>
    </ligand>
</feature>
<dbReference type="PROSITE" id="PS01137">
    <property type="entry name" value="TATD_1"/>
    <property type="match status" value="1"/>
</dbReference>
<feature type="binding site" evidence="4">
    <location>
        <position position="226"/>
    </location>
    <ligand>
        <name>a divalent metal cation</name>
        <dbReference type="ChEBI" id="CHEBI:60240"/>
        <label>1</label>
    </ligand>
</feature>
<dbReference type="SUPFAM" id="SSF51556">
    <property type="entry name" value="Metallo-dependent hydrolases"/>
    <property type="match status" value="1"/>
</dbReference>
<accession>A0A1C9WA40</accession>
<evidence type="ECO:0000256" key="4">
    <source>
        <dbReference type="PIRSR" id="PIRSR005902-1"/>
    </source>
</evidence>
<dbReference type="InterPro" id="IPR018228">
    <property type="entry name" value="DNase_TatD-rel_CS"/>
</dbReference>
<feature type="binding site" evidence="4">
    <location>
        <position position="176"/>
    </location>
    <ligand>
        <name>a divalent metal cation</name>
        <dbReference type="ChEBI" id="CHEBI:60240"/>
        <label>2</label>
    </ligand>
</feature>
<feature type="compositionally biased region" description="Polar residues" evidence="5">
    <location>
        <begin position="1"/>
        <end position="18"/>
    </location>
</feature>
<evidence type="ECO:0000313" key="7">
    <source>
        <dbReference type="Proteomes" id="UP000095672"/>
    </source>
</evidence>
<organism evidence="6 7">
    <name type="scientific">Microbulbifer aggregans</name>
    <dbReference type="NCBI Taxonomy" id="1769779"/>
    <lineage>
        <taxon>Bacteria</taxon>
        <taxon>Pseudomonadati</taxon>
        <taxon>Pseudomonadota</taxon>
        <taxon>Gammaproteobacteria</taxon>
        <taxon>Cellvibrionales</taxon>
        <taxon>Microbulbiferaceae</taxon>
        <taxon>Microbulbifer</taxon>
    </lineage>
</organism>
<keyword evidence="2 4" id="KW-0479">Metal-binding</keyword>
<feature type="binding site" evidence="4">
    <location>
        <position position="27"/>
    </location>
    <ligand>
        <name>a divalent metal cation</name>
        <dbReference type="ChEBI" id="CHEBI:60240"/>
        <label>1</label>
    </ligand>
</feature>
<dbReference type="GO" id="GO:0046872">
    <property type="term" value="F:metal ion binding"/>
    <property type="evidence" value="ECO:0007669"/>
    <property type="project" value="UniProtKB-KW"/>
</dbReference>
<dbReference type="KEGG" id="micc:AUP74_02624"/>
<dbReference type="InterPro" id="IPR032466">
    <property type="entry name" value="Metal_Hydrolase"/>
</dbReference>
<gene>
    <name evidence="6" type="primary">ycfH</name>
    <name evidence="6" type="ORF">AUP74_02624</name>
</gene>
<dbReference type="Gene3D" id="3.20.20.140">
    <property type="entry name" value="Metal-dependent hydrolases"/>
    <property type="match status" value="1"/>
</dbReference>
<dbReference type="STRING" id="1769779.AUP74_02624"/>
<dbReference type="PANTHER" id="PTHR46124">
    <property type="entry name" value="D-AMINOACYL-TRNA DEACYLASE"/>
    <property type="match status" value="1"/>
</dbReference>
<dbReference type="Pfam" id="PF01026">
    <property type="entry name" value="TatD_DNase"/>
    <property type="match status" value="1"/>
</dbReference>
<dbReference type="PATRIC" id="fig|1769779.3.peg.2615"/>
<keyword evidence="3 6" id="KW-0378">Hydrolase</keyword>
<dbReference type="GO" id="GO:0016788">
    <property type="term" value="F:hydrolase activity, acting on ester bonds"/>
    <property type="evidence" value="ECO:0007669"/>
    <property type="project" value="InterPro"/>
</dbReference>
<dbReference type="Proteomes" id="UP000095672">
    <property type="component" value="Chromosome"/>
</dbReference>
<dbReference type="InterPro" id="IPR001130">
    <property type="entry name" value="TatD-like"/>
</dbReference>
<dbReference type="AlphaFoldDB" id="A0A1C9WA40"/>
<dbReference type="PIRSF" id="PIRSF005902">
    <property type="entry name" value="DNase_TatD"/>
    <property type="match status" value="1"/>
</dbReference>
<evidence type="ECO:0000256" key="1">
    <source>
        <dbReference type="ARBA" id="ARBA00009275"/>
    </source>
</evidence>